<dbReference type="VEuPathDB" id="AmoebaDB:NfTy_056970"/>
<dbReference type="VEuPathDB" id="AmoebaDB:FDP41_002732"/>
<organism evidence="2 3">
    <name type="scientific">Naegleria fowleri</name>
    <name type="common">Brain eating amoeba</name>
    <dbReference type="NCBI Taxonomy" id="5763"/>
    <lineage>
        <taxon>Eukaryota</taxon>
        <taxon>Discoba</taxon>
        <taxon>Heterolobosea</taxon>
        <taxon>Tetramitia</taxon>
        <taxon>Eutetramitia</taxon>
        <taxon>Vahlkampfiidae</taxon>
        <taxon>Naegleria</taxon>
    </lineage>
</organism>
<dbReference type="EMBL" id="VFQX01000030">
    <property type="protein sequence ID" value="KAF0978217.1"/>
    <property type="molecule type" value="Genomic_DNA"/>
</dbReference>
<keyword evidence="3" id="KW-1185">Reference proteome</keyword>
<accession>A0A6A5BME8</accession>
<feature type="compositionally biased region" description="Low complexity" evidence="1">
    <location>
        <begin position="7"/>
        <end position="23"/>
    </location>
</feature>
<dbReference type="Proteomes" id="UP000444721">
    <property type="component" value="Unassembled WGS sequence"/>
</dbReference>
<gene>
    <name evidence="2" type="ORF">FDP41_002732</name>
</gene>
<reference evidence="2 3" key="1">
    <citation type="journal article" date="2019" name="Sci. Rep.">
        <title>Nanopore sequencing improves the draft genome of the human pathogenic amoeba Naegleria fowleri.</title>
        <authorList>
            <person name="Liechti N."/>
            <person name="Schurch N."/>
            <person name="Bruggmann R."/>
            <person name="Wittwer M."/>
        </authorList>
    </citation>
    <scope>NUCLEOTIDE SEQUENCE [LARGE SCALE GENOMIC DNA]</scope>
    <source>
        <strain evidence="2 3">ATCC 30894</strain>
    </source>
</reference>
<name>A0A6A5BME8_NAEFO</name>
<dbReference type="GeneID" id="68109950"/>
<dbReference type="AlphaFoldDB" id="A0A6A5BME8"/>
<protein>
    <submittedName>
        <fullName evidence="2">Uncharacterized protein</fullName>
    </submittedName>
</protein>
<evidence type="ECO:0000256" key="1">
    <source>
        <dbReference type="SAM" id="MobiDB-lite"/>
    </source>
</evidence>
<evidence type="ECO:0000313" key="3">
    <source>
        <dbReference type="Proteomes" id="UP000444721"/>
    </source>
</evidence>
<feature type="region of interest" description="Disordered" evidence="1">
    <location>
        <begin position="1"/>
        <end position="23"/>
    </location>
</feature>
<comment type="caution">
    <text evidence="2">The sequence shown here is derived from an EMBL/GenBank/DDBJ whole genome shotgun (WGS) entry which is preliminary data.</text>
</comment>
<dbReference type="OrthoDB" id="10295184at2759"/>
<proteinExistence type="predicted"/>
<dbReference type="RefSeq" id="XP_044562930.1">
    <property type="nucleotide sequence ID" value="XM_044705959.1"/>
</dbReference>
<evidence type="ECO:0000313" key="2">
    <source>
        <dbReference type="EMBL" id="KAF0978217.1"/>
    </source>
</evidence>
<sequence>MYPHQRPPSLDSNSPLSPNFSNMSPSAPRTLDKVHSMSGCWNNNIFYPCTMKLFDNSCVIDKIRVINNVDVDEWKEVVATLLNHNHSNWNIVERSSNKMILAKTIEEIPFEIVINQSSYTMGELRYEKNGLKMFIDFVLFYKFS</sequence>